<evidence type="ECO:0000256" key="13">
    <source>
        <dbReference type="ARBA" id="ARBA00023128"/>
    </source>
</evidence>
<dbReference type="GO" id="GO:0006631">
    <property type="term" value="P:fatty acid metabolic process"/>
    <property type="evidence" value="ECO:0007669"/>
    <property type="project" value="UniProtKB-KW"/>
</dbReference>
<dbReference type="InterPro" id="IPR029069">
    <property type="entry name" value="HotDog_dom_sf"/>
</dbReference>
<evidence type="ECO:0000256" key="26">
    <source>
        <dbReference type="ARBA" id="ARBA00048180"/>
    </source>
</evidence>
<comment type="catalytic activity">
    <reaction evidence="17">
        <text>(9Z)-octadecenoyl-CoA + H2O = (9Z)-octadecenoate + CoA + H(+)</text>
        <dbReference type="Rhea" id="RHEA:40139"/>
        <dbReference type="ChEBI" id="CHEBI:15377"/>
        <dbReference type="ChEBI" id="CHEBI:15378"/>
        <dbReference type="ChEBI" id="CHEBI:30823"/>
        <dbReference type="ChEBI" id="CHEBI:57287"/>
        <dbReference type="ChEBI" id="CHEBI:57387"/>
    </reaction>
    <physiologicalReaction direction="left-to-right" evidence="17">
        <dbReference type="Rhea" id="RHEA:40140"/>
    </physiologicalReaction>
</comment>
<keyword evidence="12" id="KW-0443">Lipid metabolism</keyword>
<proteinExistence type="inferred from homology"/>
<keyword evidence="13" id="KW-0496">Mitochondrion</keyword>
<evidence type="ECO:0000313" key="28">
    <source>
        <dbReference type="EMBL" id="GAJ21509.1"/>
    </source>
</evidence>
<dbReference type="PANTHER" id="PTHR12418">
    <property type="entry name" value="ACYL-COENZYME A THIOESTERASE THEM4"/>
    <property type="match status" value="1"/>
</dbReference>
<comment type="catalytic activity">
    <reaction evidence="25">
        <text>dodecanoyl-CoA + H2O = dodecanoate + CoA + H(+)</text>
        <dbReference type="Rhea" id="RHEA:30135"/>
        <dbReference type="ChEBI" id="CHEBI:15377"/>
        <dbReference type="ChEBI" id="CHEBI:15378"/>
        <dbReference type="ChEBI" id="CHEBI:18262"/>
        <dbReference type="ChEBI" id="CHEBI:57287"/>
        <dbReference type="ChEBI" id="CHEBI:57375"/>
    </reaction>
    <physiologicalReaction direction="left-to-right" evidence="25">
        <dbReference type="Rhea" id="RHEA:30136"/>
    </physiologicalReaction>
</comment>
<comment type="catalytic activity">
    <reaction evidence="26">
        <text>tetradecanoyl-CoA + H2O = tetradecanoate + CoA + H(+)</text>
        <dbReference type="Rhea" id="RHEA:40119"/>
        <dbReference type="ChEBI" id="CHEBI:15377"/>
        <dbReference type="ChEBI" id="CHEBI:15378"/>
        <dbReference type="ChEBI" id="CHEBI:30807"/>
        <dbReference type="ChEBI" id="CHEBI:57287"/>
        <dbReference type="ChEBI" id="CHEBI:57385"/>
    </reaction>
    <physiologicalReaction direction="left-to-right" evidence="26">
        <dbReference type="Rhea" id="RHEA:40120"/>
    </physiologicalReaction>
</comment>
<evidence type="ECO:0000256" key="5">
    <source>
        <dbReference type="ARBA" id="ARBA00022475"/>
    </source>
</evidence>
<evidence type="ECO:0000259" key="27">
    <source>
        <dbReference type="Pfam" id="PF03061"/>
    </source>
</evidence>
<gene>
    <name evidence="28" type="ORF">S12H4_61599</name>
</gene>
<evidence type="ECO:0000256" key="15">
    <source>
        <dbReference type="ARBA" id="ARBA00023273"/>
    </source>
</evidence>
<dbReference type="CDD" id="cd03443">
    <property type="entry name" value="PaaI_thioesterase"/>
    <property type="match status" value="1"/>
</dbReference>
<dbReference type="InterPro" id="IPR052365">
    <property type="entry name" value="THEM4/THEM5_acyl-CoA_thioest"/>
</dbReference>
<keyword evidence="10" id="KW-0276">Fatty acid metabolism</keyword>
<keyword evidence="9" id="KW-0378">Hydrolase</keyword>
<feature type="non-terminal residue" evidence="28">
    <location>
        <position position="1"/>
    </location>
</feature>
<dbReference type="AlphaFoldDB" id="X1UVM9"/>
<sequence>TRPQISIDTDKEYNMCFGCGQDNPIGLKLSFQWDGKTARAEFTPTKFYQGWSGVVHGGIITCILDEAMGNVALFEGMNCLTAKMQVKLRRPALIDEPLIITSSITRNTKR</sequence>
<evidence type="ECO:0000256" key="17">
    <source>
        <dbReference type="ARBA" id="ARBA00037002"/>
    </source>
</evidence>
<evidence type="ECO:0000256" key="3">
    <source>
        <dbReference type="ARBA" id="ARBA00004632"/>
    </source>
</evidence>
<evidence type="ECO:0000256" key="18">
    <source>
        <dbReference type="ARBA" id="ARBA00038456"/>
    </source>
</evidence>
<dbReference type="Pfam" id="PF03061">
    <property type="entry name" value="4HBT"/>
    <property type="match status" value="1"/>
</dbReference>
<keyword evidence="7" id="KW-0053">Apoptosis</keyword>
<evidence type="ECO:0000256" key="11">
    <source>
        <dbReference type="ARBA" id="ARBA00022946"/>
    </source>
</evidence>
<evidence type="ECO:0000256" key="22">
    <source>
        <dbReference type="ARBA" id="ARBA00047588"/>
    </source>
</evidence>
<evidence type="ECO:0000256" key="9">
    <source>
        <dbReference type="ARBA" id="ARBA00022801"/>
    </source>
</evidence>
<evidence type="ECO:0000256" key="10">
    <source>
        <dbReference type="ARBA" id="ARBA00022832"/>
    </source>
</evidence>
<evidence type="ECO:0000256" key="25">
    <source>
        <dbReference type="ARBA" id="ARBA00048074"/>
    </source>
</evidence>
<name>X1UVM9_9ZZZZ</name>
<evidence type="ECO:0000256" key="16">
    <source>
        <dbReference type="ARBA" id="ARBA00035852"/>
    </source>
</evidence>
<dbReference type="EMBL" id="BARW01040948">
    <property type="protein sequence ID" value="GAJ21509.1"/>
    <property type="molecule type" value="Genomic_DNA"/>
</dbReference>
<dbReference type="SUPFAM" id="SSF54637">
    <property type="entry name" value="Thioesterase/thiol ester dehydrase-isomerase"/>
    <property type="match status" value="1"/>
</dbReference>
<comment type="catalytic activity">
    <reaction evidence="24">
        <text>decanoyl-CoA + H2O = decanoate + CoA + H(+)</text>
        <dbReference type="Rhea" id="RHEA:40059"/>
        <dbReference type="ChEBI" id="CHEBI:15377"/>
        <dbReference type="ChEBI" id="CHEBI:15378"/>
        <dbReference type="ChEBI" id="CHEBI:27689"/>
        <dbReference type="ChEBI" id="CHEBI:57287"/>
        <dbReference type="ChEBI" id="CHEBI:61430"/>
    </reaction>
    <physiologicalReaction direction="left-to-right" evidence="24">
        <dbReference type="Rhea" id="RHEA:40060"/>
    </physiologicalReaction>
</comment>
<reference evidence="28" key="1">
    <citation type="journal article" date="2014" name="Front. Microbiol.">
        <title>High frequency of phylogenetically diverse reductive dehalogenase-homologous genes in deep subseafloor sedimentary metagenomes.</title>
        <authorList>
            <person name="Kawai M."/>
            <person name="Futagami T."/>
            <person name="Toyoda A."/>
            <person name="Takaki Y."/>
            <person name="Nishi S."/>
            <person name="Hori S."/>
            <person name="Arai W."/>
            <person name="Tsubouchi T."/>
            <person name="Morono Y."/>
            <person name="Uchiyama I."/>
            <person name="Ito T."/>
            <person name="Fujiyama A."/>
            <person name="Inagaki F."/>
            <person name="Takami H."/>
        </authorList>
    </citation>
    <scope>NUCLEOTIDE SEQUENCE</scope>
    <source>
        <strain evidence="28">Expedition CK06-06</strain>
    </source>
</reference>
<keyword evidence="8" id="KW-0999">Mitochondrion inner membrane</keyword>
<feature type="non-terminal residue" evidence="28">
    <location>
        <position position="110"/>
    </location>
</feature>
<dbReference type="InterPro" id="IPR006683">
    <property type="entry name" value="Thioestr_dom"/>
</dbReference>
<comment type="caution">
    <text evidence="28">The sequence shown here is derived from an EMBL/GenBank/DDBJ whole genome shotgun (WGS) entry which is preliminary data.</text>
</comment>
<comment type="catalytic activity">
    <reaction evidence="23">
        <text>hexadecanoyl-CoA + H2O = hexadecanoate + CoA + H(+)</text>
        <dbReference type="Rhea" id="RHEA:16645"/>
        <dbReference type="ChEBI" id="CHEBI:7896"/>
        <dbReference type="ChEBI" id="CHEBI:15377"/>
        <dbReference type="ChEBI" id="CHEBI:15378"/>
        <dbReference type="ChEBI" id="CHEBI:57287"/>
        <dbReference type="ChEBI" id="CHEBI:57379"/>
        <dbReference type="EC" id="3.1.2.2"/>
    </reaction>
    <physiologicalReaction direction="left-to-right" evidence="23">
        <dbReference type="Rhea" id="RHEA:16646"/>
    </physiologicalReaction>
</comment>
<comment type="catalytic activity">
    <reaction evidence="22">
        <text>octanoyl-CoA + H2O = octanoate + CoA + H(+)</text>
        <dbReference type="Rhea" id="RHEA:30143"/>
        <dbReference type="ChEBI" id="CHEBI:15377"/>
        <dbReference type="ChEBI" id="CHEBI:15378"/>
        <dbReference type="ChEBI" id="CHEBI:25646"/>
        <dbReference type="ChEBI" id="CHEBI:57287"/>
        <dbReference type="ChEBI" id="CHEBI:57386"/>
    </reaction>
    <physiologicalReaction direction="left-to-right" evidence="22">
        <dbReference type="Rhea" id="RHEA:30144"/>
    </physiologicalReaction>
</comment>
<evidence type="ECO:0000256" key="6">
    <source>
        <dbReference type="ARBA" id="ARBA00022490"/>
    </source>
</evidence>
<evidence type="ECO:0000256" key="8">
    <source>
        <dbReference type="ARBA" id="ARBA00022792"/>
    </source>
</evidence>
<evidence type="ECO:0000256" key="20">
    <source>
        <dbReference type="ARBA" id="ARBA00040123"/>
    </source>
</evidence>
<dbReference type="Gene3D" id="3.10.129.10">
    <property type="entry name" value="Hotdog Thioesterase"/>
    <property type="match status" value="1"/>
</dbReference>
<evidence type="ECO:0000256" key="1">
    <source>
        <dbReference type="ARBA" id="ARBA00004496"/>
    </source>
</evidence>
<comment type="similarity">
    <text evidence="18">Belongs to the THEM4/THEM5 thioesterase family.</text>
</comment>
<evidence type="ECO:0000256" key="19">
    <source>
        <dbReference type="ARBA" id="ARBA00038848"/>
    </source>
</evidence>
<evidence type="ECO:0000256" key="24">
    <source>
        <dbReference type="ARBA" id="ARBA00047969"/>
    </source>
</evidence>
<feature type="domain" description="Thioesterase" evidence="27">
    <location>
        <begin position="53"/>
        <end position="108"/>
    </location>
</feature>
<keyword evidence="5" id="KW-1003">Cell membrane</keyword>
<evidence type="ECO:0000256" key="14">
    <source>
        <dbReference type="ARBA" id="ARBA00023136"/>
    </source>
</evidence>
<comment type="subcellular location">
    <subcellularLocation>
        <location evidence="3">Cell projection</location>
        <location evidence="3">Ruffle membrane</location>
    </subcellularLocation>
    <subcellularLocation>
        <location evidence="1">Cytoplasm</location>
    </subcellularLocation>
    <subcellularLocation>
        <location evidence="4">Mitochondrion inner membrane</location>
        <topology evidence="4">Peripheral membrane protein</topology>
    </subcellularLocation>
    <subcellularLocation>
        <location evidence="2">Mitochondrion intermembrane space</location>
    </subcellularLocation>
</comment>
<evidence type="ECO:0000256" key="23">
    <source>
        <dbReference type="ARBA" id="ARBA00047734"/>
    </source>
</evidence>
<keyword evidence="14" id="KW-0472">Membrane</keyword>
<dbReference type="GO" id="GO:0005743">
    <property type="term" value="C:mitochondrial inner membrane"/>
    <property type="evidence" value="ECO:0007669"/>
    <property type="project" value="UniProtKB-SubCell"/>
</dbReference>
<evidence type="ECO:0000256" key="12">
    <source>
        <dbReference type="ARBA" id="ARBA00023098"/>
    </source>
</evidence>
<keyword evidence="11" id="KW-0809">Transit peptide</keyword>
<evidence type="ECO:0000256" key="7">
    <source>
        <dbReference type="ARBA" id="ARBA00022703"/>
    </source>
</evidence>
<organism evidence="28">
    <name type="scientific">marine sediment metagenome</name>
    <dbReference type="NCBI Taxonomy" id="412755"/>
    <lineage>
        <taxon>unclassified sequences</taxon>
        <taxon>metagenomes</taxon>
        <taxon>ecological metagenomes</taxon>
    </lineage>
</organism>
<evidence type="ECO:0000256" key="4">
    <source>
        <dbReference type="ARBA" id="ARBA00004637"/>
    </source>
</evidence>
<evidence type="ECO:0000256" key="21">
    <source>
        <dbReference type="ARBA" id="ARBA00043210"/>
    </source>
</evidence>
<dbReference type="GO" id="GO:0005758">
    <property type="term" value="C:mitochondrial intermembrane space"/>
    <property type="evidence" value="ECO:0007669"/>
    <property type="project" value="UniProtKB-SubCell"/>
</dbReference>
<dbReference type="GO" id="GO:0006915">
    <property type="term" value="P:apoptotic process"/>
    <property type="evidence" value="ECO:0007669"/>
    <property type="project" value="UniProtKB-KW"/>
</dbReference>
<dbReference type="GO" id="GO:0016787">
    <property type="term" value="F:hydrolase activity"/>
    <property type="evidence" value="ECO:0007669"/>
    <property type="project" value="UniProtKB-KW"/>
</dbReference>
<comment type="catalytic activity">
    <reaction evidence="16">
        <text>(5Z,8Z,11Z,14Z)-eicosatetraenoyl-CoA + H2O = (5Z,8Z,11Z,14Z)-eicosatetraenoate + CoA + H(+)</text>
        <dbReference type="Rhea" id="RHEA:40151"/>
        <dbReference type="ChEBI" id="CHEBI:15377"/>
        <dbReference type="ChEBI" id="CHEBI:15378"/>
        <dbReference type="ChEBI" id="CHEBI:32395"/>
        <dbReference type="ChEBI" id="CHEBI:57287"/>
        <dbReference type="ChEBI" id="CHEBI:57368"/>
    </reaction>
    <physiologicalReaction direction="left-to-right" evidence="16">
        <dbReference type="Rhea" id="RHEA:40152"/>
    </physiologicalReaction>
</comment>
<dbReference type="EC" id="3.1.2.2" evidence="19"/>
<keyword evidence="15" id="KW-0966">Cell projection</keyword>
<protein>
    <recommendedName>
        <fullName evidence="20">Acyl-coenzyme A thioesterase THEM4</fullName>
        <ecNumber evidence="19">3.1.2.2</ecNumber>
    </recommendedName>
    <alternativeName>
        <fullName evidence="21">Thioesterase superfamily member 4</fullName>
    </alternativeName>
</protein>
<accession>X1UVM9</accession>
<evidence type="ECO:0000256" key="2">
    <source>
        <dbReference type="ARBA" id="ARBA00004569"/>
    </source>
</evidence>
<dbReference type="PANTHER" id="PTHR12418:SF19">
    <property type="entry name" value="ACYL-COENZYME A THIOESTERASE THEM4"/>
    <property type="match status" value="1"/>
</dbReference>
<keyword evidence="6" id="KW-0963">Cytoplasm</keyword>
<dbReference type="GO" id="GO:0032587">
    <property type="term" value="C:ruffle membrane"/>
    <property type="evidence" value="ECO:0007669"/>
    <property type="project" value="UniProtKB-SubCell"/>
</dbReference>